<dbReference type="EMBL" id="JAPWIE010000006">
    <property type="protein sequence ID" value="MCZ4552233.1"/>
    <property type="molecule type" value="Genomic_DNA"/>
</dbReference>
<dbReference type="InterPro" id="IPR017601">
    <property type="entry name" value="DGQHR-contain_dom"/>
</dbReference>
<dbReference type="Pfam" id="PF14072">
    <property type="entry name" value="DndB"/>
    <property type="match status" value="1"/>
</dbReference>
<organism evidence="1 2">
    <name type="scientific">Gordonia rubripertincta</name>
    <name type="common">Rhodococcus corallinus</name>
    <dbReference type="NCBI Taxonomy" id="36822"/>
    <lineage>
        <taxon>Bacteria</taxon>
        <taxon>Bacillati</taxon>
        <taxon>Actinomycetota</taxon>
        <taxon>Actinomycetes</taxon>
        <taxon>Mycobacteriales</taxon>
        <taxon>Gordoniaceae</taxon>
        <taxon>Gordonia</taxon>
    </lineage>
</organism>
<dbReference type="NCBIfam" id="TIGR03187">
    <property type="entry name" value="DGQHR"/>
    <property type="match status" value="1"/>
</dbReference>
<comment type="caution">
    <text evidence="1">The sequence shown here is derived from an EMBL/GenBank/DDBJ whole genome shotgun (WGS) entry which is preliminary data.</text>
</comment>
<gene>
    <name evidence="1" type="primary">dbpB</name>
    <name evidence="1" type="ORF">O4213_19725</name>
</gene>
<dbReference type="InterPro" id="IPR017642">
    <property type="entry name" value="DNA_S_mod_DndB"/>
</dbReference>
<evidence type="ECO:0000313" key="2">
    <source>
        <dbReference type="Proteomes" id="UP001067235"/>
    </source>
</evidence>
<dbReference type="NCBIfam" id="NF041060">
    <property type="entry name" value="DpdB"/>
    <property type="match status" value="1"/>
</dbReference>
<accession>A0ABT4MZ11</accession>
<evidence type="ECO:0000313" key="1">
    <source>
        <dbReference type="EMBL" id="MCZ4552233.1"/>
    </source>
</evidence>
<dbReference type="Proteomes" id="UP001067235">
    <property type="component" value="Unassembled WGS sequence"/>
</dbReference>
<protein>
    <submittedName>
        <fullName evidence="1">DGQHR domain-containing protein DpdB</fullName>
    </submittedName>
</protein>
<dbReference type="CDD" id="cd16413">
    <property type="entry name" value="DGQHR_domain"/>
    <property type="match status" value="1"/>
</dbReference>
<sequence>MTATMPKSLERRALKIHQSDEMPVYMFALAAEEVDMVADVARISRDDAGRLIGYQRPERRSHVKQILDYLNSNDVVFPNGLILALPDTVRFKSSRGPGTSDGLATSGVLEIPLPDHPDDPRPAWIVDGQQRSLALSRAKNRRFPVPIAGFVAPTLALQREQFLRVNTVSPLPANLVTELLPEVFTAPSPRLSARRLPSALVDMLNQDPASPFAGLIKRASTDVAAKKQSVVTDTSLVEALKESLESPSGVLFPYRNIATGQTDTEGIRKLLVVYWTAVRDLFPDAWGKPPSKSRLMGGVGIRAMSRLMDRIMAQVDVDAADAGEAAMRELGRIENSCHWTHGTWEELGLPWNELQNTPRHISALSNYLARAYVESRATSR</sequence>
<keyword evidence="2" id="KW-1185">Reference proteome</keyword>
<reference evidence="1" key="1">
    <citation type="submission" date="2022-12" db="EMBL/GenBank/DDBJ databases">
        <authorList>
            <person name="Krivoruchko A.V."/>
            <person name="Elkin A."/>
        </authorList>
    </citation>
    <scope>NUCLEOTIDE SEQUENCE</scope>
    <source>
        <strain evidence="1">IEGM 1388</strain>
    </source>
</reference>
<dbReference type="RefSeq" id="WP_301573019.1">
    <property type="nucleotide sequence ID" value="NZ_JAPWIE010000006.1"/>
</dbReference>
<name>A0ABT4MZ11_GORRU</name>
<proteinExistence type="predicted"/>